<dbReference type="AlphaFoldDB" id="A0A9J9HF23"/>
<dbReference type="InterPro" id="IPR006093">
    <property type="entry name" value="Oxy_OxRdtase_FAD_BS"/>
</dbReference>
<dbReference type="Proteomes" id="UP000001989">
    <property type="component" value="Chromosome"/>
</dbReference>
<dbReference type="PANTHER" id="PTHR42973:SF39">
    <property type="entry name" value="FAD-BINDING PCMH-TYPE DOMAIN-CONTAINING PROTEIN"/>
    <property type="match status" value="1"/>
</dbReference>
<protein>
    <submittedName>
        <fullName evidence="7">FAD linked oxidase domain protein</fullName>
    </submittedName>
</protein>
<accession>A0A9J9HF23</accession>
<dbReference type="EMBL" id="CP000699">
    <property type="protein sequence ID" value="ABQ70501.1"/>
    <property type="molecule type" value="Genomic_DNA"/>
</dbReference>
<dbReference type="Gene3D" id="3.30.43.10">
    <property type="entry name" value="Uridine Diphospho-n-acetylenolpyruvylglucosamine Reductase, domain 2"/>
    <property type="match status" value="1"/>
</dbReference>
<dbReference type="GO" id="GO:0016491">
    <property type="term" value="F:oxidoreductase activity"/>
    <property type="evidence" value="ECO:0007669"/>
    <property type="project" value="UniProtKB-KW"/>
</dbReference>
<evidence type="ECO:0000256" key="5">
    <source>
        <dbReference type="ARBA" id="ARBA00023002"/>
    </source>
</evidence>
<evidence type="ECO:0000256" key="3">
    <source>
        <dbReference type="ARBA" id="ARBA00022630"/>
    </source>
</evidence>
<dbReference type="Pfam" id="PF01565">
    <property type="entry name" value="FAD_binding_4"/>
    <property type="match status" value="1"/>
</dbReference>
<dbReference type="Gene3D" id="3.30.465.10">
    <property type="match status" value="1"/>
</dbReference>
<keyword evidence="5" id="KW-0560">Oxidoreductase</keyword>
<dbReference type="InterPro" id="IPR006094">
    <property type="entry name" value="Oxid_FAD_bind_N"/>
</dbReference>
<evidence type="ECO:0000313" key="7">
    <source>
        <dbReference type="EMBL" id="ABQ70501.1"/>
    </source>
</evidence>
<dbReference type="InterPro" id="IPR016166">
    <property type="entry name" value="FAD-bd_PCMH"/>
</dbReference>
<dbReference type="PROSITE" id="PS00862">
    <property type="entry name" value="OX2_COVAL_FAD"/>
    <property type="match status" value="1"/>
</dbReference>
<dbReference type="InterPro" id="IPR050416">
    <property type="entry name" value="FAD-linked_Oxidoreductase"/>
</dbReference>
<dbReference type="KEGG" id="swi:Swit_4161"/>
<dbReference type="GO" id="GO:0071949">
    <property type="term" value="F:FAD binding"/>
    <property type="evidence" value="ECO:0007669"/>
    <property type="project" value="InterPro"/>
</dbReference>
<dbReference type="InterPro" id="IPR036318">
    <property type="entry name" value="FAD-bd_PCMH-like_sf"/>
</dbReference>
<keyword evidence="4" id="KW-0274">FAD</keyword>
<keyword evidence="3" id="KW-0285">Flavoprotein</keyword>
<name>A0A9J9HF23_RHIWR</name>
<evidence type="ECO:0000256" key="2">
    <source>
        <dbReference type="ARBA" id="ARBA00005466"/>
    </source>
</evidence>
<gene>
    <name evidence="7" type="ordered locus">Swit_4161</name>
</gene>
<organism evidence="7 8">
    <name type="scientific">Rhizorhabdus wittichii (strain DSM 6014 / CCUG 31198 / JCM 15750 / NBRC 105917 / EY 4224 / RW1)</name>
    <name type="common">Sphingomonas wittichii</name>
    <dbReference type="NCBI Taxonomy" id="392499"/>
    <lineage>
        <taxon>Bacteria</taxon>
        <taxon>Pseudomonadati</taxon>
        <taxon>Pseudomonadota</taxon>
        <taxon>Alphaproteobacteria</taxon>
        <taxon>Sphingomonadales</taxon>
        <taxon>Sphingomonadaceae</taxon>
        <taxon>Rhizorhabdus</taxon>
    </lineage>
</organism>
<feature type="domain" description="FAD-binding PCMH-type" evidence="6">
    <location>
        <begin position="59"/>
        <end position="229"/>
    </location>
</feature>
<dbReference type="Gene3D" id="3.40.462.20">
    <property type="match status" value="1"/>
</dbReference>
<dbReference type="PROSITE" id="PS51387">
    <property type="entry name" value="FAD_PCMH"/>
    <property type="match status" value="1"/>
</dbReference>
<reference evidence="7 8" key="1">
    <citation type="journal article" date="2010" name="J. Bacteriol.">
        <title>Genome sequence of the dioxin-mineralizing bacterium Sphingomonas wittichii RW1.</title>
        <authorList>
            <person name="Miller T.R."/>
            <person name="Delcher A.L."/>
            <person name="Salzberg S.L."/>
            <person name="Saunders E."/>
            <person name="Detter J.C."/>
            <person name="Halden R.U."/>
        </authorList>
    </citation>
    <scope>NUCLEOTIDE SEQUENCE [LARGE SCALE GENOMIC DNA]</scope>
    <source>
        <strain evidence="8">DSM 6014 / CCUG 31198 / JCM 15750 / NBRC 105917 / EY 4224 / RW1</strain>
    </source>
</reference>
<dbReference type="SUPFAM" id="SSF56176">
    <property type="entry name" value="FAD-binding/transporter-associated domain-like"/>
    <property type="match status" value="1"/>
</dbReference>
<evidence type="ECO:0000259" key="6">
    <source>
        <dbReference type="PROSITE" id="PS51387"/>
    </source>
</evidence>
<dbReference type="PANTHER" id="PTHR42973">
    <property type="entry name" value="BINDING OXIDOREDUCTASE, PUTATIVE (AFU_ORTHOLOGUE AFUA_1G17690)-RELATED"/>
    <property type="match status" value="1"/>
</dbReference>
<keyword evidence="8" id="KW-1185">Reference proteome</keyword>
<dbReference type="InterPro" id="IPR016169">
    <property type="entry name" value="FAD-bd_PCMH_sub2"/>
</dbReference>
<proteinExistence type="inferred from homology"/>
<sequence>MASRHIAAPWPATTRWSQGRDGRAAWATTMDIPSGFEGELIAAGMPGYDEARRVFDRRADKRPGAILRCRSADDVRAALRFARDRRLPIAVRSGGHGFTGRSTLDDGVLIDLSAMNGATLDADRRTVRIEPGARTGRVLRATVPAGLAPVTCAGNDIGVVGAALFAGQGYLSPRHGNMCDNVLSFDLLLADGRMIRVSRDEHPDLFWAMRGAGDNFGIVVAAEMRVHAVPPLIHACAIEYDGRDAAAAMRLYRDHRWASPLPWLLGSLFLDAAGGEPRLSYLFALTGSEEEARRDLDALDRIVKPRASNVDRMDWVGLHDCLAFPPDIRFHIAQRELHALDETSIALMLDALPRLAADPGRPAPIDGEPAAMILFYPTDAAMGRLADPPNAYSLRGGYDLEAVALWRDPALDAHHAGWAEGVIGRFVAAGLATRASVLANSFVDEALSRNCFAGDYARLAALKRAYDPDGLFGSTAIIRSA</sequence>
<evidence type="ECO:0000256" key="1">
    <source>
        <dbReference type="ARBA" id="ARBA00001974"/>
    </source>
</evidence>
<comment type="cofactor">
    <cofactor evidence="1">
        <name>FAD</name>
        <dbReference type="ChEBI" id="CHEBI:57692"/>
    </cofactor>
</comment>
<dbReference type="InterPro" id="IPR016167">
    <property type="entry name" value="FAD-bd_PCMH_sub1"/>
</dbReference>
<evidence type="ECO:0000256" key="4">
    <source>
        <dbReference type="ARBA" id="ARBA00022827"/>
    </source>
</evidence>
<evidence type="ECO:0000313" key="8">
    <source>
        <dbReference type="Proteomes" id="UP000001989"/>
    </source>
</evidence>
<comment type="similarity">
    <text evidence="2">Belongs to the oxygen-dependent FAD-linked oxidoreductase family.</text>
</comment>